<dbReference type="InterPro" id="IPR036282">
    <property type="entry name" value="Glutathione-S-Trfase_C_sf"/>
</dbReference>
<dbReference type="InterPro" id="IPR004045">
    <property type="entry name" value="Glutathione_S-Trfase_N"/>
</dbReference>
<evidence type="ECO:0000259" key="1">
    <source>
        <dbReference type="PROSITE" id="PS50404"/>
    </source>
</evidence>
<dbReference type="RefSeq" id="WP_209736010.1">
    <property type="nucleotide sequence ID" value="NZ_CP072611.1"/>
</dbReference>
<dbReference type="CDD" id="cd03049">
    <property type="entry name" value="GST_N_3"/>
    <property type="match status" value="1"/>
</dbReference>
<dbReference type="Gene3D" id="3.40.30.10">
    <property type="entry name" value="Glutaredoxin"/>
    <property type="match status" value="1"/>
</dbReference>
<dbReference type="InterPro" id="IPR036249">
    <property type="entry name" value="Thioredoxin-like_sf"/>
</dbReference>
<sequence length="198" mass="22212">MRLLCSPASPYSVKVRLAAEHCDLPLELEFVDTTDQPSGLVAANPLGKIPTLVLEDGGTVYDSRVICEYLDRISGNLLIPQTTEQWLQAKRVEALADGVADAAILVVYEERFRPAEKRHEGWTDRQWTRAVRGLDRLEAEVDKLPEALNIGHFALAAVLGWLNFRFKGKWEDGHPGLVLFVEDFGRRFAPFTEISPRA</sequence>
<evidence type="ECO:0000313" key="3">
    <source>
        <dbReference type="Proteomes" id="UP001597371"/>
    </source>
</evidence>
<dbReference type="PANTHER" id="PTHR43968">
    <property type="match status" value="1"/>
</dbReference>
<dbReference type="SUPFAM" id="SSF52833">
    <property type="entry name" value="Thioredoxin-like"/>
    <property type="match status" value="1"/>
</dbReference>
<feature type="domain" description="GST N-terminal" evidence="1">
    <location>
        <begin position="1"/>
        <end position="78"/>
    </location>
</feature>
<comment type="caution">
    <text evidence="2">The sequence shown here is derived from an EMBL/GenBank/DDBJ whole genome shotgun (WGS) entry which is preliminary data.</text>
</comment>
<dbReference type="PANTHER" id="PTHR43968:SF6">
    <property type="entry name" value="GLUTATHIONE S-TRANSFERASE OMEGA"/>
    <property type="match status" value="1"/>
</dbReference>
<dbReference type="PROSITE" id="PS50404">
    <property type="entry name" value="GST_NTER"/>
    <property type="match status" value="1"/>
</dbReference>
<dbReference type="Pfam" id="PF13409">
    <property type="entry name" value="GST_N_2"/>
    <property type="match status" value="1"/>
</dbReference>
<dbReference type="CDD" id="cd03205">
    <property type="entry name" value="GST_C_6"/>
    <property type="match status" value="1"/>
</dbReference>
<gene>
    <name evidence="2" type="ORF">ACFSKQ_01080</name>
</gene>
<dbReference type="SUPFAM" id="SSF47616">
    <property type="entry name" value="GST C-terminal domain-like"/>
    <property type="match status" value="1"/>
</dbReference>
<dbReference type="EMBL" id="JBHUIJ010000002">
    <property type="protein sequence ID" value="MFD2236056.1"/>
    <property type="molecule type" value="Genomic_DNA"/>
</dbReference>
<organism evidence="2 3">
    <name type="scientific">Aureimonas populi</name>
    <dbReference type="NCBI Taxonomy" id="1701758"/>
    <lineage>
        <taxon>Bacteria</taxon>
        <taxon>Pseudomonadati</taxon>
        <taxon>Pseudomonadota</taxon>
        <taxon>Alphaproteobacteria</taxon>
        <taxon>Hyphomicrobiales</taxon>
        <taxon>Aurantimonadaceae</taxon>
        <taxon>Aureimonas</taxon>
    </lineage>
</organism>
<dbReference type="Gene3D" id="1.20.1050.10">
    <property type="match status" value="1"/>
</dbReference>
<dbReference type="InterPro" id="IPR050983">
    <property type="entry name" value="GST_Omega/HSP26"/>
</dbReference>
<evidence type="ECO:0000313" key="2">
    <source>
        <dbReference type="EMBL" id="MFD2236056.1"/>
    </source>
</evidence>
<accession>A0ABW5CGJ3</accession>
<dbReference type="Proteomes" id="UP001597371">
    <property type="component" value="Unassembled WGS sequence"/>
</dbReference>
<protein>
    <submittedName>
        <fullName evidence="2">Glutathione S-transferase</fullName>
    </submittedName>
</protein>
<dbReference type="Pfam" id="PF13410">
    <property type="entry name" value="GST_C_2"/>
    <property type="match status" value="1"/>
</dbReference>
<name>A0ABW5CGJ3_9HYPH</name>
<reference evidence="3" key="1">
    <citation type="journal article" date="2019" name="Int. J. Syst. Evol. Microbiol.">
        <title>The Global Catalogue of Microorganisms (GCM) 10K type strain sequencing project: providing services to taxonomists for standard genome sequencing and annotation.</title>
        <authorList>
            <consortium name="The Broad Institute Genomics Platform"/>
            <consortium name="The Broad Institute Genome Sequencing Center for Infectious Disease"/>
            <person name="Wu L."/>
            <person name="Ma J."/>
        </authorList>
    </citation>
    <scope>NUCLEOTIDE SEQUENCE [LARGE SCALE GENOMIC DNA]</scope>
    <source>
        <strain evidence="3">ZS-35-S2</strain>
    </source>
</reference>
<keyword evidence="3" id="KW-1185">Reference proteome</keyword>
<proteinExistence type="predicted"/>